<dbReference type="EMBL" id="SNRY01010874">
    <property type="protein sequence ID" value="KAA6305219.1"/>
    <property type="molecule type" value="Genomic_DNA"/>
</dbReference>
<comment type="caution">
    <text evidence="1">The sequence shown here is derived from an EMBL/GenBank/DDBJ whole genome shotgun (WGS) entry which is preliminary data.</text>
</comment>
<accession>A0A5J4PA10</accession>
<feature type="non-terminal residue" evidence="1">
    <location>
        <position position="1"/>
    </location>
</feature>
<dbReference type="GO" id="GO:0004475">
    <property type="term" value="F:mannose-1-phosphate guanylyltransferase (GTP) activity"/>
    <property type="evidence" value="ECO:0007669"/>
    <property type="project" value="TreeGrafter"/>
</dbReference>
<dbReference type="AlphaFoldDB" id="A0A5J4PA10"/>
<dbReference type="SUPFAM" id="SSF51182">
    <property type="entry name" value="RmlC-like cupins"/>
    <property type="match status" value="1"/>
</dbReference>
<dbReference type="PANTHER" id="PTHR46390">
    <property type="entry name" value="MANNOSE-1-PHOSPHATE GUANYLYLTRANSFERASE"/>
    <property type="match status" value="1"/>
</dbReference>
<reference evidence="1" key="1">
    <citation type="submission" date="2019-03" db="EMBL/GenBank/DDBJ databases">
        <title>Single cell metagenomics reveals metabolic interactions within the superorganism composed of flagellate Streblomastix strix and complex community of Bacteroidetes bacteria on its surface.</title>
        <authorList>
            <person name="Treitli S.C."/>
            <person name="Kolisko M."/>
            <person name="Husnik F."/>
            <person name="Keeling P."/>
            <person name="Hampl V."/>
        </authorList>
    </citation>
    <scope>NUCLEOTIDE SEQUENCE</scope>
    <source>
        <strain evidence="1">STM</strain>
    </source>
</reference>
<dbReference type="InterPro" id="IPR011051">
    <property type="entry name" value="RmlC_Cupin_sf"/>
</dbReference>
<dbReference type="PANTHER" id="PTHR46390:SF1">
    <property type="entry name" value="MANNOSE-1-PHOSPHATE GUANYLYLTRANSFERASE"/>
    <property type="match status" value="1"/>
</dbReference>
<sequence length="143" mass="16063">PDLTVKLSSDEVYGTPNEKAFIDEQYPTCPNISVDYGIMEKADNVYVSLGDFGWSDMGTWGALYDISPKDRNRNVTIKGQSLLYNCNDSIIVLPQDKLAVIDGLDGYLVAESDNVLLICKKDEEHTIRKYVNDARIKMGDEYV</sequence>
<evidence type="ECO:0000313" key="1">
    <source>
        <dbReference type="EMBL" id="KAA6305219.1"/>
    </source>
</evidence>
<evidence type="ECO:0008006" key="2">
    <source>
        <dbReference type="Google" id="ProtNLM"/>
    </source>
</evidence>
<dbReference type="InterPro" id="IPR051161">
    <property type="entry name" value="Mannose-6P_isomerase_type2"/>
</dbReference>
<proteinExistence type="predicted"/>
<organism evidence="1">
    <name type="scientific">termite gut metagenome</name>
    <dbReference type="NCBI Taxonomy" id="433724"/>
    <lineage>
        <taxon>unclassified sequences</taxon>
        <taxon>metagenomes</taxon>
        <taxon>organismal metagenomes</taxon>
    </lineage>
</organism>
<dbReference type="Gene3D" id="3.90.550.10">
    <property type="entry name" value="Spore Coat Polysaccharide Biosynthesis Protein SpsA, Chain A"/>
    <property type="match status" value="1"/>
</dbReference>
<dbReference type="InterPro" id="IPR029044">
    <property type="entry name" value="Nucleotide-diphossugar_trans"/>
</dbReference>
<protein>
    <recommendedName>
        <fullName evidence="2">Mannose-1-phosphate guanylyltransferase</fullName>
    </recommendedName>
</protein>
<dbReference type="GO" id="GO:0009298">
    <property type="term" value="P:GDP-mannose biosynthetic process"/>
    <property type="evidence" value="ECO:0007669"/>
    <property type="project" value="TreeGrafter"/>
</dbReference>
<name>A0A5J4PA10_9ZZZZ</name>
<gene>
    <name evidence="1" type="ORF">EZS27_043129</name>
</gene>